<keyword evidence="2" id="KW-1185">Reference proteome</keyword>
<feature type="non-terminal residue" evidence="1">
    <location>
        <position position="41"/>
    </location>
</feature>
<gene>
    <name evidence="1" type="ORF">ANCCAN_22806</name>
</gene>
<dbReference type="AlphaFoldDB" id="A0A368FH02"/>
<proteinExistence type="predicted"/>
<dbReference type="EMBL" id="JOJR01001309">
    <property type="protein sequence ID" value="RCN31406.1"/>
    <property type="molecule type" value="Genomic_DNA"/>
</dbReference>
<organism evidence="1 2">
    <name type="scientific">Ancylostoma caninum</name>
    <name type="common">Dog hookworm</name>
    <dbReference type="NCBI Taxonomy" id="29170"/>
    <lineage>
        <taxon>Eukaryota</taxon>
        <taxon>Metazoa</taxon>
        <taxon>Ecdysozoa</taxon>
        <taxon>Nematoda</taxon>
        <taxon>Chromadorea</taxon>
        <taxon>Rhabditida</taxon>
        <taxon>Rhabditina</taxon>
        <taxon>Rhabditomorpha</taxon>
        <taxon>Strongyloidea</taxon>
        <taxon>Ancylostomatidae</taxon>
        <taxon>Ancylostomatinae</taxon>
        <taxon>Ancylostoma</taxon>
    </lineage>
</organism>
<protein>
    <submittedName>
        <fullName evidence="1">Uncharacterized protein</fullName>
    </submittedName>
</protein>
<evidence type="ECO:0000313" key="1">
    <source>
        <dbReference type="EMBL" id="RCN31406.1"/>
    </source>
</evidence>
<comment type="caution">
    <text evidence="1">The sequence shown here is derived from an EMBL/GenBank/DDBJ whole genome shotgun (WGS) entry which is preliminary data.</text>
</comment>
<name>A0A368FH02_ANCCA</name>
<reference evidence="1 2" key="1">
    <citation type="submission" date="2014-10" db="EMBL/GenBank/DDBJ databases">
        <title>Draft genome of the hookworm Ancylostoma caninum.</title>
        <authorList>
            <person name="Mitreva M."/>
        </authorList>
    </citation>
    <scope>NUCLEOTIDE SEQUENCE [LARGE SCALE GENOMIC DNA]</scope>
    <source>
        <strain evidence="1 2">Baltimore</strain>
    </source>
</reference>
<accession>A0A368FH02</accession>
<evidence type="ECO:0000313" key="2">
    <source>
        <dbReference type="Proteomes" id="UP000252519"/>
    </source>
</evidence>
<dbReference type="Proteomes" id="UP000252519">
    <property type="component" value="Unassembled WGS sequence"/>
</dbReference>
<sequence length="41" mass="4606">MGRILRFGLKLRTASVVPLGMKVQPEQGATISQQNFSMWTK</sequence>